<proteinExistence type="predicted"/>
<accession>A0ABQ4YZC7</accession>
<keyword evidence="3" id="KW-0695">RNA-directed DNA polymerase</keyword>
<gene>
    <name evidence="3" type="ORF">Tco_0748862</name>
</gene>
<evidence type="ECO:0000313" key="4">
    <source>
        <dbReference type="Proteomes" id="UP001151760"/>
    </source>
</evidence>
<dbReference type="Proteomes" id="UP001151760">
    <property type="component" value="Unassembled WGS sequence"/>
</dbReference>
<evidence type="ECO:0000313" key="3">
    <source>
        <dbReference type="EMBL" id="GJS82321.1"/>
    </source>
</evidence>
<evidence type="ECO:0000259" key="2">
    <source>
        <dbReference type="Pfam" id="PF03732"/>
    </source>
</evidence>
<reference evidence="3" key="2">
    <citation type="submission" date="2022-01" db="EMBL/GenBank/DDBJ databases">
        <authorList>
            <person name="Yamashiro T."/>
            <person name="Shiraishi A."/>
            <person name="Satake H."/>
            <person name="Nakayama K."/>
        </authorList>
    </citation>
    <scope>NUCLEOTIDE SEQUENCE</scope>
</reference>
<comment type="caution">
    <text evidence="3">The sequence shown here is derived from an EMBL/GenBank/DDBJ whole genome shotgun (WGS) entry which is preliminary data.</text>
</comment>
<evidence type="ECO:0000256" key="1">
    <source>
        <dbReference type="SAM" id="MobiDB-lite"/>
    </source>
</evidence>
<reference evidence="3" key="1">
    <citation type="journal article" date="2022" name="Int. J. Mol. Sci.">
        <title>Draft Genome of Tanacetum Coccineum: Genomic Comparison of Closely Related Tanacetum-Family Plants.</title>
        <authorList>
            <person name="Yamashiro T."/>
            <person name="Shiraishi A."/>
            <person name="Nakayama K."/>
            <person name="Satake H."/>
        </authorList>
    </citation>
    <scope>NUCLEOTIDE SEQUENCE</scope>
</reference>
<protein>
    <submittedName>
        <fullName evidence="3">Reverse transcriptase domain-containing protein</fullName>
    </submittedName>
</protein>
<keyword evidence="3" id="KW-0548">Nucleotidyltransferase</keyword>
<keyword evidence="4" id="KW-1185">Reference proteome</keyword>
<dbReference type="PANTHER" id="PTHR33223:SF11">
    <property type="entry name" value="ELEMENT PROTEIN, PUTATIVE-RELATED"/>
    <property type="match status" value="1"/>
</dbReference>
<keyword evidence="3" id="KW-0808">Transferase</keyword>
<dbReference type="InterPro" id="IPR005162">
    <property type="entry name" value="Retrotrans_gag_dom"/>
</dbReference>
<dbReference type="Pfam" id="PF03732">
    <property type="entry name" value="Retrotrans_gag"/>
    <property type="match status" value="1"/>
</dbReference>
<sequence length="338" mass="39311">MPTNIKIYDGTNDLEDHLSRFANVANSGEWLMPVWCRMFQQTLNGSAREWFERLSADSINEWSELREVFAARYSVRRACFKEPHEITRIVRKANKSLTTFKERWTVESGFIMGVPEVMKIASFMDSLKCPELSKRFSNKVPITVEEIMTRVDDFVRPEETFAATELPKGETGKHHRKSFPLTIRRDDRPYRNNHRMEAQRSDNRVNPHGRDSYGSYRGRDYCAPYPPPRGYYQAGIAPVLTLAALTKPPKEILATETQLRLPPPRPMVNPQRGVNSDRYCDYHQEKGHHTNDCIQLKKQLEMALESGKLNYLRKSKRRSTSAGKDNQYDKDSFSKRKE</sequence>
<feature type="compositionally biased region" description="Basic and acidic residues" evidence="1">
    <location>
        <begin position="326"/>
        <end position="338"/>
    </location>
</feature>
<dbReference type="GO" id="GO:0003964">
    <property type="term" value="F:RNA-directed DNA polymerase activity"/>
    <property type="evidence" value="ECO:0007669"/>
    <property type="project" value="UniProtKB-KW"/>
</dbReference>
<organism evidence="3 4">
    <name type="scientific">Tanacetum coccineum</name>
    <dbReference type="NCBI Taxonomy" id="301880"/>
    <lineage>
        <taxon>Eukaryota</taxon>
        <taxon>Viridiplantae</taxon>
        <taxon>Streptophyta</taxon>
        <taxon>Embryophyta</taxon>
        <taxon>Tracheophyta</taxon>
        <taxon>Spermatophyta</taxon>
        <taxon>Magnoliopsida</taxon>
        <taxon>eudicotyledons</taxon>
        <taxon>Gunneridae</taxon>
        <taxon>Pentapetalae</taxon>
        <taxon>asterids</taxon>
        <taxon>campanulids</taxon>
        <taxon>Asterales</taxon>
        <taxon>Asteraceae</taxon>
        <taxon>Asteroideae</taxon>
        <taxon>Anthemideae</taxon>
        <taxon>Anthemidinae</taxon>
        <taxon>Tanacetum</taxon>
    </lineage>
</organism>
<feature type="region of interest" description="Disordered" evidence="1">
    <location>
        <begin position="312"/>
        <end position="338"/>
    </location>
</feature>
<dbReference type="PANTHER" id="PTHR33223">
    <property type="entry name" value="CCHC-TYPE DOMAIN-CONTAINING PROTEIN"/>
    <property type="match status" value="1"/>
</dbReference>
<feature type="domain" description="Retrotransposon gag" evidence="2">
    <location>
        <begin position="38"/>
        <end position="127"/>
    </location>
</feature>
<dbReference type="EMBL" id="BQNB010010815">
    <property type="protein sequence ID" value="GJS82321.1"/>
    <property type="molecule type" value="Genomic_DNA"/>
</dbReference>
<name>A0ABQ4YZC7_9ASTR</name>